<dbReference type="Pfam" id="PF01758">
    <property type="entry name" value="SBF"/>
    <property type="match status" value="1"/>
</dbReference>
<dbReference type="PANTHER" id="PTHR10361">
    <property type="entry name" value="SODIUM-BILE ACID COTRANSPORTER"/>
    <property type="match status" value="1"/>
</dbReference>
<keyword evidence="7" id="KW-1185">Reference proteome</keyword>
<name>A0A366XN83_9BACI</name>
<evidence type="ECO:0000256" key="3">
    <source>
        <dbReference type="ARBA" id="ARBA00022989"/>
    </source>
</evidence>
<evidence type="ECO:0000313" key="7">
    <source>
        <dbReference type="Proteomes" id="UP000253314"/>
    </source>
</evidence>
<evidence type="ECO:0000256" key="1">
    <source>
        <dbReference type="ARBA" id="ARBA00004141"/>
    </source>
</evidence>
<evidence type="ECO:0000256" key="5">
    <source>
        <dbReference type="SAM" id="Phobius"/>
    </source>
</evidence>
<dbReference type="AlphaFoldDB" id="A0A366XN83"/>
<keyword evidence="3 5" id="KW-1133">Transmembrane helix</keyword>
<dbReference type="GO" id="GO:0016020">
    <property type="term" value="C:membrane"/>
    <property type="evidence" value="ECO:0007669"/>
    <property type="project" value="UniProtKB-SubCell"/>
</dbReference>
<dbReference type="OrthoDB" id="1551454at2"/>
<proteinExistence type="predicted"/>
<sequence length="325" mass="36345">MGMMKSVNIFLEKWIFLILPLLMTAGFLTGDYLNGWSDLTAPLFMILTFISSLSADWRKFTDILKRPALFLAVLIIIHLLFPFFTLKIAVPLFSNQPELMTGLVLTMVLPIGVTSIFWISFVKGNVNLALLIVTLDTLLSPIILPAALYSMLESNVHLDVTSLILGLLKLVLIPSVLGMVAGEWLRKHRPGSWFKTTSSFTSKICLYLIVILNAASLYYPLQKVGNDFYKLFITIFTLMAIGYVISYVVGMFFVKDTGTRIAVSYSGGVRNYTAGVVLAMSYFTPVVALPVLIAMLLQHPLAMIFYLIFNKLSKRKDQKIHAVSH</sequence>
<dbReference type="Proteomes" id="UP000253314">
    <property type="component" value="Unassembled WGS sequence"/>
</dbReference>
<evidence type="ECO:0008006" key="8">
    <source>
        <dbReference type="Google" id="ProtNLM"/>
    </source>
</evidence>
<feature type="transmembrane region" description="Helical" evidence="5">
    <location>
        <begin position="200"/>
        <end position="219"/>
    </location>
</feature>
<comment type="subcellular location">
    <subcellularLocation>
        <location evidence="1">Membrane</location>
        <topology evidence="1">Multi-pass membrane protein</topology>
    </subcellularLocation>
</comment>
<evidence type="ECO:0000256" key="2">
    <source>
        <dbReference type="ARBA" id="ARBA00022692"/>
    </source>
</evidence>
<dbReference type="InterPro" id="IPR004710">
    <property type="entry name" value="Bilac:Na_transpt"/>
</dbReference>
<dbReference type="InterPro" id="IPR002657">
    <property type="entry name" value="BilAc:Na_symport/Acr3"/>
</dbReference>
<organism evidence="6 7">
    <name type="scientific">Bacillus taeanensis</name>
    <dbReference type="NCBI Taxonomy" id="273032"/>
    <lineage>
        <taxon>Bacteria</taxon>
        <taxon>Bacillati</taxon>
        <taxon>Bacillota</taxon>
        <taxon>Bacilli</taxon>
        <taxon>Bacillales</taxon>
        <taxon>Bacillaceae</taxon>
        <taxon>Bacillus</taxon>
    </lineage>
</organism>
<dbReference type="EMBL" id="QOCW01000039">
    <property type="protein sequence ID" value="RBW67367.1"/>
    <property type="molecule type" value="Genomic_DNA"/>
</dbReference>
<evidence type="ECO:0000313" key="6">
    <source>
        <dbReference type="EMBL" id="RBW67367.1"/>
    </source>
</evidence>
<accession>A0A366XN83</accession>
<dbReference type="PANTHER" id="PTHR10361:SF28">
    <property type="entry name" value="P3 PROTEIN-RELATED"/>
    <property type="match status" value="1"/>
</dbReference>
<keyword evidence="4 5" id="KW-0472">Membrane</keyword>
<feature type="transmembrane region" description="Helical" evidence="5">
    <location>
        <begin position="99"/>
        <end position="121"/>
    </location>
</feature>
<feature type="transmembrane region" description="Helical" evidence="5">
    <location>
        <begin position="69"/>
        <end position="93"/>
    </location>
</feature>
<keyword evidence="2 5" id="KW-0812">Transmembrane</keyword>
<feature type="transmembrane region" description="Helical" evidence="5">
    <location>
        <begin position="289"/>
        <end position="309"/>
    </location>
</feature>
<dbReference type="RefSeq" id="WP_113808402.1">
    <property type="nucleotide sequence ID" value="NZ_QOCW01000039.1"/>
</dbReference>
<protein>
    <recommendedName>
        <fullName evidence="8">Bile acid:sodium symporter family protein</fullName>
    </recommendedName>
</protein>
<gene>
    <name evidence="6" type="ORF">DS031_22465</name>
</gene>
<feature type="transmembrane region" description="Helical" evidence="5">
    <location>
        <begin position="160"/>
        <end position="180"/>
    </location>
</feature>
<reference evidence="6 7" key="1">
    <citation type="submission" date="2018-07" db="EMBL/GenBank/DDBJ databases">
        <title>Lottiidibacillus patelloidae gen. nov., sp. nov., isolated from the intestinal tract of a marine limpet and the reclassification of B. taeanensis BH030017T, B. algicola KMM 3737T and B. hwajinpoensis SW-72T as genus Lottiidibacillus.</title>
        <authorList>
            <person name="Liu R."/>
            <person name="Huang Z."/>
        </authorList>
    </citation>
    <scope>NUCLEOTIDE SEQUENCE [LARGE SCALE GENOMIC DNA]</scope>
    <source>
        <strain evidence="6 7">BH030017</strain>
    </source>
</reference>
<comment type="caution">
    <text evidence="6">The sequence shown here is derived from an EMBL/GenBank/DDBJ whole genome shotgun (WGS) entry which is preliminary data.</text>
</comment>
<dbReference type="Gene3D" id="1.20.1530.20">
    <property type="match status" value="1"/>
</dbReference>
<dbReference type="InterPro" id="IPR038770">
    <property type="entry name" value="Na+/solute_symporter_sf"/>
</dbReference>
<feature type="transmembrane region" description="Helical" evidence="5">
    <location>
        <begin position="128"/>
        <end position="148"/>
    </location>
</feature>
<feature type="transmembrane region" description="Helical" evidence="5">
    <location>
        <begin position="231"/>
        <end position="254"/>
    </location>
</feature>
<feature type="transmembrane region" description="Helical" evidence="5">
    <location>
        <begin position="39"/>
        <end position="57"/>
    </location>
</feature>
<feature type="transmembrane region" description="Helical" evidence="5">
    <location>
        <begin position="261"/>
        <end position="283"/>
    </location>
</feature>
<evidence type="ECO:0000256" key="4">
    <source>
        <dbReference type="ARBA" id="ARBA00023136"/>
    </source>
</evidence>